<evidence type="ECO:0000256" key="2">
    <source>
        <dbReference type="ARBA" id="ARBA00021975"/>
    </source>
</evidence>
<keyword evidence="3 5" id="KW-0227">DNA damage</keyword>
<feature type="domain" description="MutL C-terminal dimerisation" evidence="6">
    <location>
        <begin position="446"/>
        <end position="589"/>
    </location>
</feature>
<dbReference type="Proteomes" id="UP000001302">
    <property type="component" value="Chromosome"/>
</dbReference>
<dbReference type="Gene3D" id="3.30.565.10">
    <property type="entry name" value="Histidine kinase-like ATPase, C-terminal domain"/>
    <property type="match status" value="1"/>
</dbReference>
<dbReference type="Gene3D" id="3.30.1540.20">
    <property type="entry name" value="MutL, C-terminal domain, dimerisation subdomain"/>
    <property type="match status" value="1"/>
</dbReference>
<dbReference type="PROSITE" id="PS00058">
    <property type="entry name" value="DNA_MISMATCH_REPAIR_1"/>
    <property type="match status" value="1"/>
</dbReference>
<proteinExistence type="inferred from homology"/>
<dbReference type="STRING" id="314260.PB2503_09609"/>
<dbReference type="Gene3D" id="3.30.230.10">
    <property type="match status" value="1"/>
</dbReference>
<evidence type="ECO:0000313" key="9">
    <source>
        <dbReference type="Proteomes" id="UP000001302"/>
    </source>
</evidence>
<evidence type="ECO:0000259" key="7">
    <source>
        <dbReference type="SMART" id="SM01340"/>
    </source>
</evidence>
<keyword evidence="4 5" id="KW-0234">DNA repair</keyword>
<reference evidence="9" key="1">
    <citation type="submission" date="2010-08" db="EMBL/GenBank/DDBJ databases">
        <title>Genome sequence of Parvularcula bermudensis HTCC2503.</title>
        <authorList>
            <person name="Kang D.-M."/>
            <person name="Oh H.-M."/>
            <person name="Cho J.-C."/>
        </authorList>
    </citation>
    <scope>NUCLEOTIDE SEQUENCE [LARGE SCALE GENOMIC DNA]</scope>
    <source>
        <strain evidence="9">ATCC BAA-594 / HTCC2503 / KCTC 12087</strain>
    </source>
</reference>
<evidence type="ECO:0000256" key="5">
    <source>
        <dbReference type="HAMAP-Rule" id="MF_00149"/>
    </source>
</evidence>
<comment type="function">
    <text evidence="5">This protein is involved in the repair of mismatches in DNA. It is required for dam-dependent methyl-directed DNA mismatch repair. May act as a 'molecular matchmaker', a protein that promotes the formation of a stable complex between two or more DNA-binding proteins in an ATP-dependent manner without itself being part of a final effector complex.</text>
</comment>
<comment type="similarity">
    <text evidence="1 5">Belongs to the DNA mismatch repair MutL/HexB family.</text>
</comment>
<evidence type="ECO:0000256" key="1">
    <source>
        <dbReference type="ARBA" id="ARBA00006082"/>
    </source>
</evidence>
<dbReference type="SUPFAM" id="SSF118116">
    <property type="entry name" value="DNA mismatch repair protein MutL"/>
    <property type="match status" value="1"/>
</dbReference>
<dbReference type="Pfam" id="PF01119">
    <property type="entry name" value="DNA_mis_repair"/>
    <property type="match status" value="1"/>
</dbReference>
<dbReference type="EMBL" id="CP002156">
    <property type="protein sequence ID" value="ADM09974.1"/>
    <property type="molecule type" value="Genomic_DNA"/>
</dbReference>
<evidence type="ECO:0000259" key="6">
    <source>
        <dbReference type="SMART" id="SM00853"/>
    </source>
</evidence>
<dbReference type="InterPro" id="IPR020667">
    <property type="entry name" value="DNA_mismatch_repair_MutL"/>
</dbReference>
<dbReference type="SUPFAM" id="SSF55874">
    <property type="entry name" value="ATPase domain of HSP90 chaperone/DNA topoisomerase II/histidine kinase"/>
    <property type="match status" value="1"/>
</dbReference>
<dbReference type="eggNOG" id="COG0323">
    <property type="taxonomic scope" value="Bacteria"/>
</dbReference>
<dbReference type="InterPro" id="IPR013507">
    <property type="entry name" value="DNA_mismatch_S5_2-like"/>
</dbReference>
<dbReference type="OrthoDB" id="9763467at2"/>
<dbReference type="InterPro" id="IPR036890">
    <property type="entry name" value="HATPase_C_sf"/>
</dbReference>
<dbReference type="InterPro" id="IPR014721">
    <property type="entry name" value="Ribsml_uS5_D2-typ_fold_subgr"/>
</dbReference>
<dbReference type="InterPro" id="IPR002099">
    <property type="entry name" value="MutL/Mlh/PMS"/>
</dbReference>
<dbReference type="GO" id="GO:0005524">
    <property type="term" value="F:ATP binding"/>
    <property type="evidence" value="ECO:0007669"/>
    <property type="project" value="InterPro"/>
</dbReference>
<dbReference type="InterPro" id="IPR038973">
    <property type="entry name" value="MutL/Mlh/Pms-like"/>
</dbReference>
<keyword evidence="9" id="KW-1185">Reference proteome</keyword>
<dbReference type="NCBIfam" id="NF000953">
    <property type="entry name" value="PRK00095.2-4"/>
    <property type="match status" value="1"/>
</dbReference>
<gene>
    <name evidence="5" type="primary">mutL</name>
    <name evidence="8" type="ordered locus">PB2503_09609</name>
</gene>
<dbReference type="RefSeq" id="WP_013300948.1">
    <property type="nucleotide sequence ID" value="NC_014414.1"/>
</dbReference>
<dbReference type="InterPro" id="IPR014762">
    <property type="entry name" value="DNA_mismatch_repair_CS"/>
</dbReference>
<dbReference type="SUPFAM" id="SSF54211">
    <property type="entry name" value="Ribosomal protein S5 domain 2-like"/>
    <property type="match status" value="1"/>
</dbReference>
<dbReference type="NCBIfam" id="TIGR00585">
    <property type="entry name" value="mutl"/>
    <property type="match status" value="1"/>
</dbReference>
<dbReference type="InterPro" id="IPR020568">
    <property type="entry name" value="Ribosomal_Su5_D2-typ_SF"/>
</dbReference>
<dbReference type="HOGENOM" id="CLU_004131_4_2_5"/>
<accession>E0TDQ8</accession>
<organism evidence="8 9">
    <name type="scientific">Parvularcula bermudensis (strain ATCC BAA-594 / HTCC2503 / KCTC 12087)</name>
    <dbReference type="NCBI Taxonomy" id="314260"/>
    <lineage>
        <taxon>Bacteria</taxon>
        <taxon>Pseudomonadati</taxon>
        <taxon>Pseudomonadota</taxon>
        <taxon>Alphaproteobacteria</taxon>
        <taxon>Parvularculales</taxon>
        <taxon>Parvularculaceae</taxon>
        <taxon>Parvularcula</taxon>
    </lineage>
</organism>
<dbReference type="SMART" id="SM01340">
    <property type="entry name" value="DNA_mis_repair"/>
    <property type="match status" value="1"/>
</dbReference>
<evidence type="ECO:0000313" key="8">
    <source>
        <dbReference type="EMBL" id="ADM09974.1"/>
    </source>
</evidence>
<dbReference type="FunFam" id="3.30.565.10:FF:000003">
    <property type="entry name" value="DNA mismatch repair endonuclease MutL"/>
    <property type="match status" value="1"/>
</dbReference>
<sequence length="632" mass="68052">MSATHPHSIDLSGHRPDARLSPRIRRLPAVAVNRIAAGEVIERPAAAVKELVENAIDAGARTITVRIDQGGKALIDVEDDGCGMGAEDLILALERHATSKLAADETGCVDLLDIATLGFRGEALPSIGAVAELDIASRCHGGDGIKISCRAGVIDPPRPHPFVGVGTKVSVKRLFFATPARLKFLKADSAETRAVSETLKALAMAQPEIGFTLIADGRQRFSYPPEGEGPEGALRRLGHIMGKEFEDNALAIDIDREGARLHGFAGVPTLNRGQPDRQYLFVNGRPVKDRLMVGAVRGAYADFLARDRHPLLALYIDLPFQQVDVNVHPAKTEVRFRDAAAIRGMIVSGLRHMLAAAGHRASTTIAASALSRFEGAEAPPPQGPNAPTTFVHGAHRERPILPPRQAPPFAAEGTTLFRGEAPSAQTIEDPSQAHEEEGPSFPLGVPRAQLHETYVLAQTTDGIVIVDQHAAHERLIYEAMKSRQRDRGIERQTLLIPEVVDLPQEEAELLIDRTEELAALGLVVEAFGGTAVLVREVPCLFGDGDVAGLIRDIAADLVTLDGSAALETRLGDIAGNMACRGAIKSGRRLTAEEMNRLLRDMEAVPHSGQCNHGRPTYVELKLADIERLFGRR</sequence>
<name>E0TDQ8_PARBH</name>
<dbReference type="Pfam" id="PF13589">
    <property type="entry name" value="HATPase_c_3"/>
    <property type="match status" value="1"/>
</dbReference>
<dbReference type="AlphaFoldDB" id="E0TDQ8"/>
<dbReference type="PANTHER" id="PTHR10073:SF12">
    <property type="entry name" value="DNA MISMATCH REPAIR PROTEIN MLH1"/>
    <property type="match status" value="1"/>
</dbReference>
<dbReference type="Gene3D" id="3.30.1370.100">
    <property type="entry name" value="MutL, C-terminal domain, regulatory subdomain"/>
    <property type="match status" value="1"/>
</dbReference>
<dbReference type="GO" id="GO:0032300">
    <property type="term" value="C:mismatch repair complex"/>
    <property type="evidence" value="ECO:0007669"/>
    <property type="project" value="InterPro"/>
</dbReference>
<dbReference type="InterPro" id="IPR042120">
    <property type="entry name" value="MutL_C_dimsub"/>
</dbReference>
<dbReference type="CDD" id="cd16926">
    <property type="entry name" value="HATPase_MutL-MLH-PMS-like"/>
    <property type="match status" value="1"/>
</dbReference>
<dbReference type="GO" id="GO:0030983">
    <property type="term" value="F:mismatched DNA binding"/>
    <property type="evidence" value="ECO:0007669"/>
    <property type="project" value="InterPro"/>
</dbReference>
<evidence type="ECO:0000256" key="3">
    <source>
        <dbReference type="ARBA" id="ARBA00022763"/>
    </source>
</evidence>
<reference evidence="8 9" key="2">
    <citation type="journal article" date="2011" name="J. Bacteriol.">
        <title>Complete genome sequence of strain HTCC2503T of Parvularcula bermudensis, the type species of the order "Parvularculales" in the class Alphaproteobacteria.</title>
        <authorList>
            <person name="Oh H.M."/>
            <person name="Kang I."/>
            <person name="Vergin K.L."/>
            <person name="Kang D."/>
            <person name="Rhee K.H."/>
            <person name="Giovannoni S.J."/>
            <person name="Cho J.C."/>
        </authorList>
    </citation>
    <scope>NUCLEOTIDE SEQUENCE [LARGE SCALE GENOMIC DNA]</scope>
    <source>
        <strain evidence="9">ATCC BAA-594 / HTCC2503 / KCTC 12087</strain>
    </source>
</reference>
<dbReference type="InterPro" id="IPR037198">
    <property type="entry name" value="MutL_C_sf"/>
</dbReference>
<dbReference type="GO" id="GO:0006298">
    <property type="term" value="P:mismatch repair"/>
    <property type="evidence" value="ECO:0007669"/>
    <property type="project" value="UniProtKB-UniRule"/>
</dbReference>
<dbReference type="CDD" id="cd00782">
    <property type="entry name" value="MutL_Trans"/>
    <property type="match status" value="1"/>
</dbReference>
<dbReference type="Pfam" id="PF08676">
    <property type="entry name" value="MutL_C"/>
    <property type="match status" value="1"/>
</dbReference>
<protein>
    <recommendedName>
        <fullName evidence="2 5">DNA mismatch repair protein MutL</fullName>
    </recommendedName>
</protein>
<dbReference type="InterPro" id="IPR014790">
    <property type="entry name" value="MutL_C"/>
</dbReference>
<dbReference type="HAMAP" id="MF_00149">
    <property type="entry name" value="DNA_mis_repair"/>
    <property type="match status" value="1"/>
</dbReference>
<dbReference type="PANTHER" id="PTHR10073">
    <property type="entry name" value="DNA MISMATCH REPAIR PROTEIN MLH, PMS, MUTL"/>
    <property type="match status" value="1"/>
</dbReference>
<dbReference type="KEGG" id="pbr:PB2503_09609"/>
<dbReference type="GO" id="GO:0140664">
    <property type="term" value="F:ATP-dependent DNA damage sensor activity"/>
    <property type="evidence" value="ECO:0007669"/>
    <property type="project" value="InterPro"/>
</dbReference>
<dbReference type="SMART" id="SM00853">
    <property type="entry name" value="MutL_C"/>
    <property type="match status" value="1"/>
</dbReference>
<dbReference type="InterPro" id="IPR042121">
    <property type="entry name" value="MutL_C_regsub"/>
</dbReference>
<evidence type="ECO:0000256" key="4">
    <source>
        <dbReference type="ARBA" id="ARBA00023204"/>
    </source>
</evidence>
<feature type="domain" description="DNA mismatch repair protein S5" evidence="7">
    <location>
        <begin position="237"/>
        <end position="355"/>
    </location>
</feature>
<dbReference type="GO" id="GO:0016887">
    <property type="term" value="F:ATP hydrolysis activity"/>
    <property type="evidence" value="ECO:0007669"/>
    <property type="project" value="InterPro"/>
</dbReference>